<evidence type="ECO:0000313" key="2">
    <source>
        <dbReference type="EMBL" id="OEY88290.1"/>
    </source>
</evidence>
<dbReference type="SUPFAM" id="SSF54913">
    <property type="entry name" value="GlnB-like"/>
    <property type="match status" value="1"/>
</dbReference>
<comment type="similarity">
    <text evidence="1">Belongs to the CutA family.</text>
</comment>
<dbReference type="Pfam" id="PF03091">
    <property type="entry name" value="CutA1"/>
    <property type="match status" value="1"/>
</dbReference>
<dbReference type="RefSeq" id="WP_029827963.1">
    <property type="nucleotide sequence ID" value="NZ_CP026334.1"/>
</dbReference>
<name>A0AAX0HUK8_XANCG</name>
<gene>
    <name evidence="2" type="ORF">BIY41_02880</name>
</gene>
<dbReference type="Proteomes" id="UP000175852">
    <property type="component" value="Unassembled WGS sequence"/>
</dbReference>
<protein>
    <submittedName>
        <fullName evidence="2">Dihydroorotate dehydrogenase</fullName>
    </submittedName>
</protein>
<dbReference type="InterPro" id="IPR011322">
    <property type="entry name" value="N-reg_PII-like_a/b"/>
</dbReference>
<evidence type="ECO:0000256" key="1">
    <source>
        <dbReference type="ARBA" id="ARBA00010169"/>
    </source>
</evidence>
<proteinExistence type="inferred from homology"/>
<dbReference type="Gene3D" id="3.30.70.120">
    <property type="match status" value="1"/>
</dbReference>
<dbReference type="GO" id="GO:0005507">
    <property type="term" value="F:copper ion binding"/>
    <property type="evidence" value="ECO:0007669"/>
    <property type="project" value="TreeGrafter"/>
</dbReference>
<dbReference type="PANTHER" id="PTHR23419:SF8">
    <property type="entry name" value="FI09726P"/>
    <property type="match status" value="1"/>
</dbReference>
<dbReference type="PANTHER" id="PTHR23419">
    <property type="entry name" value="DIVALENT CATION TOLERANCE CUTA-RELATED"/>
    <property type="match status" value="1"/>
</dbReference>
<dbReference type="InterPro" id="IPR004323">
    <property type="entry name" value="Ion_tolerance_CutA"/>
</dbReference>
<dbReference type="GO" id="GO:0010038">
    <property type="term" value="P:response to metal ion"/>
    <property type="evidence" value="ECO:0007669"/>
    <property type="project" value="InterPro"/>
</dbReference>
<organism evidence="2 3">
    <name type="scientific">Xanthomonas campestris pv. glycines</name>
    <dbReference type="NCBI Taxonomy" id="473421"/>
    <lineage>
        <taxon>Bacteria</taxon>
        <taxon>Pseudomonadati</taxon>
        <taxon>Pseudomonadota</taxon>
        <taxon>Gammaproteobacteria</taxon>
        <taxon>Lysobacterales</taxon>
        <taxon>Lysobacteraceae</taxon>
        <taxon>Xanthomonas</taxon>
    </lineage>
</organism>
<dbReference type="EMBL" id="MKCQ01000022">
    <property type="protein sequence ID" value="OEY88290.1"/>
    <property type="molecule type" value="Genomic_DNA"/>
</dbReference>
<dbReference type="AlphaFoldDB" id="A0AAX0HUK8"/>
<accession>A0AAX0HUK8</accession>
<reference evidence="2 3" key="1">
    <citation type="submission" date="2016-09" db="EMBL/GenBank/DDBJ databases">
        <authorList>
            <person name="Wen S.-F."/>
            <person name="Lo A.-C."/>
            <person name="Lin C.-J."/>
            <person name="Tseng T.-T."/>
        </authorList>
    </citation>
    <scope>NUCLEOTIDE SEQUENCE [LARGE SCALE GENOMIC DNA]</scope>
    <source>
        <strain evidence="2 3">12609</strain>
    </source>
</reference>
<comment type="caution">
    <text evidence="2">The sequence shown here is derived from an EMBL/GenBank/DDBJ whole genome shotgun (WGS) entry which is preliminary data.</text>
</comment>
<dbReference type="InterPro" id="IPR015867">
    <property type="entry name" value="N-reg_PII/ATP_PRibTrfase_C"/>
</dbReference>
<sequence>MSSPPPLRLLFSTCPDPASAARIAQVLVEERLAACVSRLPGVHATYRWQDVVEQAEEVLLLIKTAADRITALQQRLCELHPFDVPELIELEVAGGLPAYLQWVYAETREEP</sequence>
<evidence type="ECO:0000313" key="3">
    <source>
        <dbReference type="Proteomes" id="UP000175852"/>
    </source>
</evidence>